<organism evidence="1 2">
    <name type="scientific">Paralvinella palmiformis</name>
    <dbReference type="NCBI Taxonomy" id="53620"/>
    <lineage>
        <taxon>Eukaryota</taxon>
        <taxon>Metazoa</taxon>
        <taxon>Spiralia</taxon>
        <taxon>Lophotrochozoa</taxon>
        <taxon>Annelida</taxon>
        <taxon>Polychaeta</taxon>
        <taxon>Sedentaria</taxon>
        <taxon>Canalipalpata</taxon>
        <taxon>Terebellida</taxon>
        <taxon>Terebelliformia</taxon>
        <taxon>Alvinellidae</taxon>
        <taxon>Paralvinella</taxon>
    </lineage>
</organism>
<comment type="caution">
    <text evidence="1">The sequence shown here is derived from an EMBL/GenBank/DDBJ whole genome shotgun (WGS) entry which is preliminary data.</text>
</comment>
<dbReference type="EMBL" id="JAODUP010000688">
    <property type="protein sequence ID" value="KAK2145312.1"/>
    <property type="molecule type" value="Genomic_DNA"/>
</dbReference>
<evidence type="ECO:0000313" key="1">
    <source>
        <dbReference type="EMBL" id="KAK2145312.1"/>
    </source>
</evidence>
<evidence type="ECO:0000313" key="2">
    <source>
        <dbReference type="Proteomes" id="UP001208570"/>
    </source>
</evidence>
<dbReference type="Proteomes" id="UP001208570">
    <property type="component" value="Unassembled WGS sequence"/>
</dbReference>
<dbReference type="AlphaFoldDB" id="A0AAD9MTK8"/>
<gene>
    <name evidence="1" type="ORF">LSH36_688g00007</name>
</gene>
<proteinExistence type="predicted"/>
<keyword evidence="2" id="KW-1185">Reference proteome</keyword>
<name>A0AAD9MTK8_9ANNE</name>
<reference evidence="1" key="1">
    <citation type="journal article" date="2023" name="Mol. Biol. Evol.">
        <title>Third-Generation Sequencing Reveals the Adaptive Role of the Epigenome in Three Deep-Sea Polychaetes.</title>
        <authorList>
            <person name="Perez M."/>
            <person name="Aroh O."/>
            <person name="Sun Y."/>
            <person name="Lan Y."/>
            <person name="Juniper S.K."/>
            <person name="Young C.R."/>
            <person name="Angers B."/>
            <person name="Qian P.Y."/>
        </authorList>
    </citation>
    <scope>NUCLEOTIDE SEQUENCE</scope>
    <source>
        <strain evidence="1">P08H-3</strain>
    </source>
</reference>
<accession>A0AAD9MTK8</accession>
<sequence>MYDIFSVVAAEHSMRSVFLKRRWKFNSQIRTTKECIKTKQCIHDRFNFAGPLSFICGQHPICRTESPRAIILKLVFGTERNRIWEARHTLKNTNIFLGDLPEEYQKARGLLMPIFNRAKFKGAKVSMIDDKIRSNGKQYGVSDLHLLPTEFSPEQVYNCIEQYIQKTKAEILHDDITALKILTLNHPIIGSQLTKSIITVHNRQTKTLVQSCPKGEKRNKDRTRTIRKDKISVDLVQELYEEIKIQRQLYDFIKRRFYSLLEAVRKHKSFHHI</sequence>
<protein>
    <submittedName>
        <fullName evidence="1">Uncharacterized protein</fullName>
    </submittedName>
</protein>